<dbReference type="Gene3D" id="1.10.10.10">
    <property type="entry name" value="Winged helix-like DNA-binding domain superfamily/Winged helix DNA-binding domain"/>
    <property type="match status" value="1"/>
</dbReference>
<evidence type="ECO:0000256" key="1">
    <source>
        <dbReference type="ARBA" id="ARBA00010641"/>
    </source>
</evidence>
<evidence type="ECO:0000256" key="2">
    <source>
        <dbReference type="ARBA" id="ARBA00023015"/>
    </source>
</evidence>
<proteinExistence type="inferred from homology"/>
<sequence length="399" mass="44208">MTDVSHAELARVVREHAGRLAASLVTLLGDFSAAEDLVQDAVEKALVRWPEDGVPERPEAWLYTVARRRGLDLLRRESNHRDKLALLCVPEPGEPDGRLRLIFTCCHPALPRQAQIALTLRVVCGLTTAQIAAAFLTRETTVAQRITRAKRKIAEAGIPYRVPAAGERPERLRQVLTVIYLLFNEGYLSSTLERAQARDLVDDAEWLASLLAGLMPDEPEAAGLLALIRLHRARGAARFGADGRLVLLADQDRSLWDHAAIEDAIRLLTRTARTHRRPGAYQLQAAIAACHAEATSWAGTDWRQIVVLYDMLLCLAPSPVARLNRAIALRYVDGPEAAFAELKDLGEVLGRYPLYHATRAELLRDLGRRAEARRADERALALTANPAQQALLEERIAWG</sequence>
<gene>
    <name evidence="8" type="ORF">E1292_46500</name>
</gene>
<keyword evidence="4" id="KW-0804">Transcription</keyword>
<reference evidence="8 9" key="1">
    <citation type="submission" date="2019-03" db="EMBL/GenBank/DDBJ databases">
        <title>Draft genome sequences of novel Actinobacteria.</title>
        <authorList>
            <person name="Sahin N."/>
            <person name="Ay H."/>
            <person name="Saygin H."/>
        </authorList>
    </citation>
    <scope>NUCLEOTIDE SEQUENCE [LARGE SCALE GENOMIC DNA]</scope>
    <source>
        <strain evidence="8 9">KC310</strain>
    </source>
</reference>
<dbReference type="InterPro" id="IPR007627">
    <property type="entry name" value="RNA_pol_sigma70_r2"/>
</dbReference>
<evidence type="ECO:0000256" key="3">
    <source>
        <dbReference type="ARBA" id="ARBA00023082"/>
    </source>
</evidence>
<dbReference type="RefSeq" id="WP_132606201.1">
    <property type="nucleotide sequence ID" value="NZ_SMKO01000265.1"/>
</dbReference>
<evidence type="ECO:0000259" key="5">
    <source>
        <dbReference type="Pfam" id="PF04542"/>
    </source>
</evidence>
<dbReference type="SUPFAM" id="SSF48452">
    <property type="entry name" value="TPR-like"/>
    <property type="match status" value="1"/>
</dbReference>
<dbReference type="GO" id="GO:0006352">
    <property type="term" value="P:DNA-templated transcription initiation"/>
    <property type="evidence" value="ECO:0007669"/>
    <property type="project" value="InterPro"/>
</dbReference>
<feature type="domain" description="RNA polymerase sigma factor 70 region 4 type 2" evidence="6">
    <location>
        <begin position="102"/>
        <end position="153"/>
    </location>
</feature>
<evidence type="ECO:0000313" key="9">
    <source>
        <dbReference type="Proteomes" id="UP000295258"/>
    </source>
</evidence>
<evidence type="ECO:0000313" key="8">
    <source>
        <dbReference type="EMBL" id="TDC87656.1"/>
    </source>
</evidence>
<dbReference type="Gene3D" id="1.10.1740.10">
    <property type="match status" value="1"/>
</dbReference>
<dbReference type="EMBL" id="SMKO01000265">
    <property type="protein sequence ID" value="TDC87656.1"/>
    <property type="molecule type" value="Genomic_DNA"/>
</dbReference>
<evidence type="ECO:0000259" key="6">
    <source>
        <dbReference type="Pfam" id="PF08281"/>
    </source>
</evidence>
<comment type="caution">
    <text evidence="8">The sequence shown here is derived from an EMBL/GenBank/DDBJ whole genome shotgun (WGS) entry which is preliminary data.</text>
</comment>
<feature type="domain" description="RNA polymerase sigma-70 region 2" evidence="5">
    <location>
        <begin position="13"/>
        <end position="78"/>
    </location>
</feature>
<dbReference type="GO" id="GO:0003677">
    <property type="term" value="F:DNA binding"/>
    <property type="evidence" value="ECO:0007669"/>
    <property type="project" value="InterPro"/>
</dbReference>
<organism evidence="8 9">
    <name type="scientific">Nonomuraea deserti</name>
    <dbReference type="NCBI Taxonomy" id="1848322"/>
    <lineage>
        <taxon>Bacteria</taxon>
        <taxon>Bacillati</taxon>
        <taxon>Actinomycetota</taxon>
        <taxon>Actinomycetes</taxon>
        <taxon>Streptosporangiales</taxon>
        <taxon>Streptosporangiaceae</taxon>
        <taxon>Nonomuraea</taxon>
    </lineage>
</organism>
<dbReference type="AlphaFoldDB" id="A0A4R4UCR5"/>
<dbReference type="PANTHER" id="PTHR47756:SF2">
    <property type="entry name" value="BLL6612 PROTEIN"/>
    <property type="match status" value="1"/>
</dbReference>
<dbReference type="InterPro" id="IPR013324">
    <property type="entry name" value="RNA_pol_sigma_r3/r4-like"/>
</dbReference>
<protein>
    <submittedName>
        <fullName evidence="8">RNA polymerase sigma factor</fullName>
    </submittedName>
</protein>
<accession>A0A4R4UCR5</accession>
<dbReference type="InterPro" id="IPR013249">
    <property type="entry name" value="RNA_pol_sigma70_r4_t2"/>
</dbReference>
<dbReference type="SUPFAM" id="SSF88659">
    <property type="entry name" value="Sigma3 and sigma4 domains of RNA polymerase sigma factors"/>
    <property type="match status" value="1"/>
</dbReference>
<dbReference type="SUPFAM" id="SSF88946">
    <property type="entry name" value="Sigma2 domain of RNA polymerase sigma factors"/>
    <property type="match status" value="1"/>
</dbReference>
<dbReference type="InterPro" id="IPR036388">
    <property type="entry name" value="WH-like_DNA-bd_sf"/>
</dbReference>
<keyword evidence="2" id="KW-0805">Transcription regulation</keyword>
<dbReference type="GO" id="GO:0016987">
    <property type="term" value="F:sigma factor activity"/>
    <property type="evidence" value="ECO:0007669"/>
    <property type="project" value="UniProtKB-KW"/>
</dbReference>
<dbReference type="PANTHER" id="PTHR47756">
    <property type="entry name" value="BLL6612 PROTEIN-RELATED"/>
    <property type="match status" value="1"/>
</dbReference>
<dbReference type="InterPro" id="IPR013325">
    <property type="entry name" value="RNA_pol_sigma_r2"/>
</dbReference>
<dbReference type="InterPro" id="IPR011990">
    <property type="entry name" value="TPR-like_helical_dom_sf"/>
</dbReference>
<dbReference type="Pfam" id="PF20239">
    <property type="entry name" value="DUF6596"/>
    <property type="match status" value="1"/>
</dbReference>
<dbReference type="InterPro" id="IPR046531">
    <property type="entry name" value="DUF6596"/>
</dbReference>
<dbReference type="Proteomes" id="UP000295258">
    <property type="component" value="Unassembled WGS sequence"/>
</dbReference>
<feature type="domain" description="DUF6596" evidence="7">
    <location>
        <begin position="171"/>
        <end position="271"/>
    </location>
</feature>
<keyword evidence="3" id="KW-0731">Sigma factor</keyword>
<evidence type="ECO:0000256" key="4">
    <source>
        <dbReference type="ARBA" id="ARBA00023163"/>
    </source>
</evidence>
<comment type="similarity">
    <text evidence="1">Belongs to the sigma-70 factor family. ECF subfamily.</text>
</comment>
<keyword evidence="9" id="KW-1185">Reference proteome</keyword>
<name>A0A4R4UCR5_9ACTN</name>
<evidence type="ECO:0000259" key="7">
    <source>
        <dbReference type="Pfam" id="PF20239"/>
    </source>
</evidence>
<dbReference type="Pfam" id="PF08281">
    <property type="entry name" value="Sigma70_r4_2"/>
    <property type="match status" value="1"/>
</dbReference>
<dbReference type="Pfam" id="PF04542">
    <property type="entry name" value="Sigma70_r2"/>
    <property type="match status" value="1"/>
</dbReference>